<keyword evidence="4" id="KW-1185">Reference proteome</keyword>
<proteinExistence type="predicted"/>
<evidence type="ECO:0000256" key="2">
    <source>
        <dbReference type="SAM" id="Phobius"/>
    </source>
</evidence>
<sequence>MTSTWLTLLALALEAGGIAALASALPAAPALAGYLFAHALACGLLTLVLLPLLPPRYRGRVLRPALFLFTLQFAIPFIGSLGVFTGVLMALYLPRVERDVPWQKLAIPELPFQPVNMDQQVIYSEGGLRQILREAGSIDKRLKALLATRQMAERDAVELLREALKDPADDVRLLAYSMLEQKEKALASQARRLQLELESPEVDEEPRLKRRLAQVWWEMAYLGLAQGSLRSYYLTSARRLLQELTDRFSMHNDWRLLGRIELDMGNIIAAKRAFDFAVEKGAPQELILPYLAEVAFLERDFQRVRYFLASLARHRPHPRLRTLIEGWL</sequence>
<keyword evidence="2" id="KW-0472">Membrane</keyword>
<feature type="transmembrane region" description="Helical" evidence="2">
    <location>
        <begin position="65"/>
        <end position="93"/>
    </location>
</feature>
<keyword evidence="2" id="KW-1133">Transmembrane helix</keyword>
<feature type="coiled-coil region" evidence="1">
    <location>
        <begin position="142"/>
        <end position="196"/>
    </location>
</feature>
<dbReference type="RefSeq" id="WP_091990010.1">
    <property type="nucleotide sequence ID" value="NZ_FOYV01000001.1"/>
</dbReference>
<dbReference type="OrthoDB" id="5393896at2"/>
<name>A0A1I6H6A4_9GAMM</name>
<accession>A0A1I6H6A4</accession>
<reference evidence="4" key="1">
    <citation type="submission" date="2016-10" db="EMBL/GenBank/DDBJ databases">
        <authorList>
            <person name="Varghese N."/>
            <person name="Submissions S."/>
        </authorList>
    </citation>
    <scope>NUCLEOTIDE SEQUENCE [LARGE SCALE GENOMIC DNA]</scope>
    <source>
        <strain evidence="4">CGMCC 1.6294</strain>
    </source>
</reference>
<gene>
    <name evidence="3" type="ORF">SAMN04488073_2379</name>
</gene>
<evidence type="ECO:0000313" key="3">
    <source>
        <dbReference type="EMBL" id="SFR49932.1"/>
    </source>
</evidence>
<protein>
    <recommendedName>
        <fullName evidence="5">Polysaccharide biosynthesis protein</fullName>
    </recommendedName>
</protein>
<dbReference type="STRING" id="375760.SAMN04488073_2379"/>
<keyword evidence="1" id="KW-0175">Coiled coil</keyword>
<evidence type="ECO:0000313" key="4">
    <source>
        <dbReference type="Proteomes" id="UP000199290"/>
    </source>
</evidence>
<dbReference type="Proteomes" id="UP000199290">
    <property type="component" value="Unassembled WGS sequence"/>
</dbReference>
<dbReference type="EMBL" id="FOYV01000001">
    <property type="protein sequence ID" value="SFR49932.1"/>
    <property type="molecule type" value="Genomic_DNA"/>
</dbReference>
<dbReference type="AlphaFoldDB" id="A0A1I6H6A4"/>
<evidence type="ECO:0008006" key="5">
    <source>
        <dbReference type="Google" id="ProtNLM"/>
    </source>
</evidence>
<keyword evidence="2" id="KW-0812">Transmembrane</keyword>
<evidence type="ECO:0000256" key="1">
    <source>
        <dbReference type="SAM" id="Coils"/>
    </source>
</evidence>
<feature type="transmembrane region" description="Helical" evidence="2">
    <location>
        <begin position="34"/>
        <end position="53"/>
    </location>
</feature>
<organism evidence="3 4">
    <name type="scientific">Marinobacter gudaonensis</name>
    <dbReference type="NCBI Taxonomy" id="375760"/>
    <lineage>
        <taxon>Bacteria</taxon>
        <taxon>Pseudomonadati</taxon>
        <taxon>Pseudomonadota</taxon>
        <taxon>Gammaproteobacteria</taxon>
        <taxon>Pseudomonadales</taxon>
        <taxon>Marinobacteraceae</taxon>
        <taxon>Marinobacter</taxon>
    </lineage>
</organism>